<dbReference type="RefSeq" id="WP_060815681.1">
    <property type="nucleotide sequence ID" value="NZ_JBHULA010000071.1"/>
</dbReference>
<dbReference type="Proteomes" id="UP000254807">
    <property type="component" value="Unassembled WGS sequence"/>
</dbReference>
<organism evidence="1 2">
    <name type="scientific">Enterococcus gallinarum</name>
    <dbReference type="NCBI Taxonomy" id="1353"/>
    <lineage>
        <taxon>Bacteria</taxon>
        <taxon>Bacillati</taxon>
        <taxon>Bacillota</taxon>
        <taxon>Bacilli</taxon>
        <taxon>Lactobacillales</taxon>
        <taxon>Enterococcaceae</taxon>
        <taxon>Enterococcus</taxon>
    </lineage>
</organism>
<evidence type="ECO:0000313" key="1">
    <source>
        <dbReference type="EMBL" id="STF08802.1"/>
    </source>
</evidence>
<accession>A0A376L4Y1</accession>
<name>A0A376L4Y1_ENTGA</name>
<keyword evidence="2" id="KW-1185">Reference proteome</keyword>
<sequence length="108" mass="12505">MDKKLRKEAHSLINEFSCSFNRSARFSIYDIEVQNMIHDTLQILENPKASYKASDYAISRFYARISKLIGFHSIEISDETQKHWNAFVQFFQTDALKDVRSVGGPLIS</sequence>
<evidence type="ECO:0000313" key="2">
    <source>
        <dbReference type="Proteomes" id="UP000254807"/>
    </source>
</evidence>
<dbReference type="EMBL" id="UFYW01000003">
    <property type="protein sequence ID" value="STF08802.1"/>
    <property type="molecule type" value="Genomic_DNA"/>
</dbReference>
<reference evidence="1 2" key="1">
    <citation type="submission" date="2018-06" db="EMBL/GenBank/DDBJ databases">
        <authorList>
            <consortium name="Pathogen Informatics"/>
            <person name="Doyle S."/>
        </authorList>
    </citation>
    <scope>NUCLEOTIDE SEQUENCE [LARGE SCALE GENOMIC DNA]</scope>
    <source>
        <strain evidence="1 2">NCTC12360</strain>
    </source>
</reference>
<dbReference type="AlphaFoldDB" id="A0A376L4Y1"/>
<proteinExistence type="predicted"/>
<gene>
    <name evidence="1" type="ORF">NCTC12360_03798</name>
</gene>
<dbReference type="OrthoDB" id="2324760at2"/>
<protein>
    <submittedName>
        <fullName evidence="1">Uncharacterized protein</fullName>
    </submittedName>
</protein>